<comment type="similarity">
    <text evidence="1">Belongs to the DSD1 family.</text>
</comment>
<dbReference type="Proteomes" id="UP000050902">
    <property type="component" value="Unassembled WGS sequence"/>
</dbReference>
<dbReference type="EMBL" id="LDJG01000006">
    <property type="protein sequence ID" value="KRG59071.1"/>
    <property type="molecule type" value="Genomic_DNA"/>
</dbReference>
<dbReference type="InterPro" id="IPR001608">
    <property type="entry name" value="Ala_racemase_N"/>
</dbReference>
<organism evidence="4 5">
    <name type="scientific">Stenotrophomonas nitritireducens</name>
    <dbReference type="NCBI Taxonomy" id="83617"/>
    <lineage>
        <taxon>Bacteria</taxon>
        <taxon>Pseudomonadati</taxon>
        <taxon>Pseudomonadota</taxon>
        <taxon>Gammaproteobacteria</taxon>
        <taxon>Lysobacterales</taxon>
        <taxon>Lysobacteraceae</taxon>
        <taxon>Stenotrophomonas</taxon>
    </lineage>
</organism>
<dbReference type="CDD" id="cd06818">
    <property type="entry name" value="PLPDE_III_cryptic_DSD"/>
    <property type="match status" value="1"/>
</dbReference>
<feature type="domain" description="D-serine dehydratase-like" evidence="3">
    <location>
        <begin position="309"/>
        <end position="408"/>
    </location>
</feature>
<protein>
    <submittedName>
        <fullName evidence="4">Amino acid deaminase</fullName>
    </submittedName>
</protein>
<dbReference type="Pfam" id="PF14031">
    <property type="entry name" value="D-ser_dehydrat"/>
    <property type="match status" value="1"/>
</dbReference>
<dbReference type="Gene3D" id="3.20.20.10">
    <property type="entry name" value="Alanine racemase"/>
    <property type="match status" value="1"/>
</dbReference>
<dbReference type="Gene3D" id="2.40.37.20">
    <property type="entry name" value="D-serine dehydratase-like domain"/>
    <property type="match status" value="1"/>
</dbReference>
<dbReference type="PANTHER" id="PTHR28004:SF8">
    <property type="entry name" value="D-SERINE DEAMINASE"/>
    <property type="match status" value="1"/>
</dbReference>
<dbReference type="PANTHER" id="PTHR28004">
    <property type="entry name" value="ZGC:162816-RELATED"/>
    <property type="match status" value="1"/>
</dbReference>
<gene>
    <name evidence="4" type="ORF">ABB22_05315</name>
</gene>
<dbReference type="InterPro" id="IPR051466">
    <property type="entry name" value="D-amino_acid_metab_enzyme"/>
</dbReference>
<evidence type="ECO:0000259" key="3">
    <source>
        <dbReference type="SMART" id="SM01119"/>
    </source>
</evidence>
<name>A0ABR5NLY3_9GAMM</name>
<keyword evidence="2" id="KW-0456">Lyase</keyword>
<evidence type="ECO:0000313" key="5">
    <source>
        <dbReference type="Proteomes" id="UP000050902"/>
    </source>
</evidence>
<keyword evidence="5" id="KW-1185">Reference proteome</keyword>
<proteinExistence type="inferred from homology"/>
<dbReference type="InterPro" id="IPR042208">
    <property type="entry name" value="D-ser_dehydrat-like_sf"/>
</dbReference>
<sequence length="421" mass="45257">MDKKLFHNAPATLRGKGLGAGDSALPMDAGHQGWSILREQVSLPAAVLLRSALLHNLEWMRRFVAAYGVQLAPHGKTTMSPELFRLQLDAGAWGITVATAPQAREAWLAGARRILIANQLVGPANMAIVADLLDAGGAEVFCLVDSADNVDALGSGFDARGLRLDVLLEIGVTGGRTGVRDDAQAQAVVEAVARWPRALRLAGVETYEGVVADEAGVRAVLRRSVETFQRLRDGRAFGRMPALLSGAGSAWFDVVAEEFAALSGDAAAEIVLRPGCYLTHDVGAYRQAATRIHASNPVARQMGQSLQPALRLWAYVQSRPEPDKAIVGLGKRDAAFDAGFPVPALHYRPGDAAPGDAAAHWQVTAMMDQHAFLQVRADDDLRVGDMLCFDISHPCLTFDKWRHLLVVDDDHIVVDAVTTQF</sequence>
<dbReference type="RefSeq" id="WP_057505095.1">
    <property type="nucleotide sequence ID" value="NZ_LDJG01000006.1"/>
</dbReference>
<comment type="caution">
    <text evidence="4">The sequence shown here is derived from an EMBL/GenBank/DDBJ whole genome shotgun (WGS) entry which is preliminary data.</text>
</comment>
<dbReference type="InterPro" id="IPR029066">
    <property type="entry name" value="PLP-binding_barrel"/>
</dbReference>
<accession>A0ABR5NLY3</accession>
<evidence type="ECO:0000256" key="2">
    <source>
        <dbReference type="ARBA" id="ARBA00023239"/>
    </source>
</evidence>
<dbReference type="Pfam" id="PF01168">
    <property type="entry name" value="Ala_racemase_N"/>
    <property type="match status" value="1"/>
</dbReference>
<evidence type="ECO:0000256" key="1">
    <source>
        <dbReference type="ARBA" id="ARBA00005323"/>
    </source>
</evidence>
<reference evidence="4 5" key="1">
    <citation type="submission" date="2015-05" db="EMBL/GenBank/DDBJ databases">
        <title>Genome sequencing and analysis of members of genus Stenotrophomonas.</title>
        <authorList>
            <person name="Patil P.P."/>
            <person name="Midha S."/>
            <person name="Patil P.B."/>
        </authorList>
    </citation>
    <scope>NUCLEOTIDE SEQUENCE [LARGE SCALE GENOMIC DNA]</scope>
    <source>
        <strain evidence="4 5">DSM 12575</strain>
    </source>
</reference>
<dbReference type="SUPFAM" id="SSF51419">
    <property type="entry name" value="PLP-binding barrel"/>
    <property type="match status" value="1"/>
</dbReference>
<dbReference type="SMART" id="SM01119">
    <property type="entry name" value="D-ser_dehydrat"/>
    <property type="match status" value="1"/>
</dbReference>
<dbReference type="InterPro" id="IPR026956">
    <property type="entry name" value="D-ser_dehydrat-like_dom"/>
</dbReference>
<evidence type="ECO:0000313" key="4">
    <source>
        <dbReference type="EMBL" id="KRG59071.1"/>
    </source>
</evidence>